<feature type="transmembrane region" description="Helical" evidence="14">
    <location>
        <begin position="90"/>
        <end position="112"/>
    </location>
</feature>
<evidence type="ECO:0000256" key="10">
    <source>
        <dbReference type="ARBA" id="ARBA00034284"/>
    </source>
</evidence>
<evidence type="ECO:0000256" key="4">
    <source>
        <dbReference type="ARBA" id="ARBA00022475"/>
    </source>
</evidence>
<comment type="caution">
    <text evidence="15">The sequence shown here is derived from an EMBL/GenBank/DDBJ whole genome shotgun (WGS) entry which is preliminary data.</text>
</comment>
<evidence type="ECO:0000256" key="6">
    <source>
        <dbReference type="ARBA" id="ARBA00022692"/>
    </source>
</evidence>
<dbReference type="PANTHER" id="PTHR36106:SF2">
    <property type="entry name" value="C4-DICARBOXYLATE TRANSPORTER DCUA"/>
    <property type="match status" value="1"/>
</dbReference>
<dbReference type="GO" id="GO:0015556">
    <property type="term" value="F:C4-dicarboxylate transmembrane transporter activity"/>
    <property type="evidence" value="ECO:0007669"/>
    <property type="project" value="InterPro"/>
</dbReference>
<feature type="transmembrane region" description="Helical" evidence="14">
    <location>
        <begin position="323"/>
        <end position="347"/>
    </location>
</feature>
<dbReference type="NCBIfam" id="TIGR00770">
    <property type="entry name" value="Dcu"/>
    <property type="match status" value="1"/>
</dbReference>
<feature type="transmembrane region" description="Helical" evidence="14">
    <location>
        <begin position="228"/>
        <end position="251"/>
    </location>
</feature>
<keyword evidence="7 14" id="KW-1133">Transmembrane helix</keyword>
<dbReference type="GeneID" id="77342778"/>
<dbReference type="NCBIfam" id="NF009136">
    <property type="entry name" value="PRK12489.1"/>
    <property type="match status" value="1"/>
</dbReference>
<keyword evidence="3 13" id="KW-0813">Transport</keyword>
<organism evidence="15 16">
    <name type="scientific">Vibrio chagasii</name>
    <dbReference type="NCBI Taxonomy" id="170679"/>
    <lineage>
        <taxon>Bacteria</taxon>
        <taxon>Pseudomonadati</taxon>
        <taxon>Pseudomonadota</taxon>
        <taxon>Gammaproteobacteria</taxon>
        <taxon>Vibrionales</taxon>
        <taxon>Vibrionaceae</taxon>
        <taxon>Vibrio</taxon>
    </lineage>
</organism>
<keyword evidence="4 13" id="KW-1003">Cell membrane</keyword>
<evidence type="ECO:0000313" key="15">
    <source>
        <dbReference type="EMBL" id="KAB0481677.1"/>
    </source>
</evidence>
<evidence type="ECO:0000256" key="5">
    <source>
        <dbReference type="ARBA" id="ARBA00022519"/>
    </source>
</evidence>
<dbReference type="PANTHER" id="PTHR36106">
    <property type="entry name" value="ANAEROBIC C4-DICARBOXYLATE TRANSPORTER DCUB"/>
    <property type="match status" value="1"/>
</dbReference>
<dbReference type="Proteomes" id="UP000423756">
    <property type="component" value="Unassembled WGS sequence"/>
</dbReference>
<evidence type="ECO:0000256" key="2">
    <source>
        <dbReference type="ARBA" id="ARBA00006413"/>
    </source>
</evidence>
<feature type="transmembrane region" description="Helical" evidence="14">
    <location>
        <begin position="167"/>
        <end position="189"/>
    </location>
</feature>
<comment type="subcellular location">
    <subcellularLocation>
        <location evidence="1 13">Cell inner membrane</location>
        <topology evidence="1 13">Multi-pass membrane protein</topology>
    </subcellularLocation>
</comment>
<accession>A0A7V7NW46</accession>
<comment type="catalytic activity">
    <reaction evidence="11">
        <text>fumarate(in) + succinate(out) = fumarate(out) + succinate(in)</text>
        <dbReference type="Rhea" id="RHEA:29323"/>
        <dbReference type="ChEBI" id="CHEBI:29806"/>
        <dbReference type="ChEBI" id="CHEBI:30031"/>
    </reaction>
    <physiologicalReaction direction="right-to-left" evidence="11">
        <dbReference type="Rhea" id="RHEA:29325"/>
    </physiologicalReaction>
</comment>
<evidence type="ECO:0000256" key="14">
    <source>
        <dbReference type="SAM" id="Phobius"/>
    </source>
</evidence>
<comment type="catalytic activity">
    <reaction evidence="12">
        <text>fumarate(in) + L-aspartate(out) = fumarate(out) + L-aspartate(in)</text>
        <dbReference type="Rhea" id="RHEA:72459"/>
        <dbReference type="ChEBI" id="CHEBI:29806"/>
        <dbReference type="ChEBI" id="CHEBI:29991"/>
    </reaction>
    <physiologicalReaction direction="left-to-right" evidence="12">
        <dbReference type="Rhea" id="RHEA:72460"/>
    </physiologicalReaction>
</comment>
<evidence type="ECO:0000256" key="8">
    <source>
        <dbReference type="ARBA" id="ARBA00023136"/>
    </source>
</evidence>
<feature type="transmembrane region" description="Helical" evidence="14">
    <location>
        <begin position="6"/>
        <end position="39"/>
    </location>
</feature>
<feature type="transmembrane region" description="Helical" evidence="14">
    <location>
        <begin position="51"/>
        <end position="70"/>
    </location>
</feature>
<keyword evidence="6 14" id="KW-0812">Transmembrane</keyword>
<feature type="transmembrane region" description="Helical" evidence="14">
    <location>
        <begin position="359"/>
        <end position="383"/>
    </location>
</feature>
<dbReference type="PIRSF" id="PIRSF004539">
    <property type="entry name" value="C4-dicrbxl_trns"/>
    <property type="match status" value="1"/>
</dbReference>
<evidence type="ECO:0000256" key="11">
    <source>
        <dbReference type="ARBA" id="ARBA00034287"/>
    </source>
</evidence>
<evidence type="ECO:0000313" key="16">
    <source>
        <dbReference type="Proteomes" id="UP000423756"/>
    </source>
</evidence>
<evidence type="ECO:0000256" key="9">
    <source>
        <dbReference type="ARBA" id="ARBA00034237"/>
    </source>
</evidence>
<comment type="similarity">
    <text evidence="2 13">Belongs to the DcuA/DcuB transporter (TC 2.A.13.1) family.</text>
</comment>
<comment type="function">
    <text evidence="13">Responsible for the transport of C4-dicarboxylates.</text>
</comment>
<evidence type="ECO:0000256" key="12">
    <source>
        <dbReference type="ARBA" id="ARBA00036117"/>
    </source>
</evidence>
<evidence type="ECO:0000256" key="3">
    <source>
        <dbReference type="ARBA" id="ARBA00022448"/>
    </source>
</evidence>
<feature type="transmembrane region" description="Helical" evidence="14">
    <location>
        <begin position="263"/>
        <end position="283"/>
    </location>
</feature>
<gene>
    <name evidence="15" type="ORF">F7Q91_05160</name>
</gene>
<comment type="catalytic activity">
    <reaction evidence="10">
        <text>(S)-malate(in) + succinate(out) = (S)-malate(out) + succinate(in)</text>
        <dbReference type="Rhea" id="RHEA:29327"/>
        <dbReference type="ChEBI" id="CHEBI:15589"/>
        <dbReference type="ChEBI" id="CHEBI:30031"/>
    </reaction>
    <physiologicalReaction direction="right-to-left" evidence="10">
        <dbReference type="Rhea" id="RHEA:29329"/>
    </physiologicalReaction>
</comment>
<protein>
    <recommendedName>
        <fullName evidence="13">C4-dicarboxylate transporter</fullName>
    </recommendedName>
</protein>
<dbReference type="RefSeq" id="WP_137406920.1">
    <property type="nucleotide sequence ID" value="NZ_AP025465.1"/>
</dbReference>
<name>A0A7V7NW46_9VIBR</name>
<evidence type="ECO:0000256" key="7">
    <source>
        <dbReference type="ARBA" id="ARBA00022989"/>
    </source>
</evidence>
<proteinExistence type="inferred from homology"/>
<feature type="transmembrane region" description="Helical" evidence="14">
    <location>
        <begin position="133"/>
        <end position="161"/>
    </location>
</feature>
<feature type="transmembrane region" description="Helical" evidence="14">
    <location>
        <begin position="295"/>
        <end position="317"/>
    </location>
</feature>
<keyword evidence="5 13" id="KW-0997">Cell inner membrane</keyword>
<comment type="catalytic activity">
    <reaction evidence="9">
        <text>L-aspartate(in) + succinate(out) = L-aspartate(out) + succinate(in)</text>
        <dbReference type="Rhea" id="RHEA:29343"/>
        <dbReference type="ChEBI" id="CHEBI:29991"/>
        <dbReference type="ChEBI" id="CHEBI:30031"/>
    </reaction>
    <physiologicalReaction direction="right-to-left" evidence="9">
        <dbReference type="Rhea" id="RHEA:29345"/>
    </physiologicalReaction>
</comment>
<feature type="transmembrane region" description="Helical" evidence="14">
    <location>
        <begin position="412"/>
        <end position="434"/>
    </location>
</feature>
<evidence type="ECO:0000256" key="13">
    <source>
        <dbReference type="PIRNR" id="PIRNR004539"/>
    </source>
</evidence>
<dbReference type="NCBIfam" id="NF006927">
    <property type="entry name" value="PRK09412.1"/>
    <property type="match status" value="1"/>
</dbReference>
<dbReference type="GO" id="GO:0005886">
    <property type="term" value="C:plasma membrane"/>
    <property type="evidence" value="ECO:0007669"/>
    <property type="project" value="UniProtKB-SubCell"/>
</dbReference>
<dbReference type="AlphaFoldDB" id="A0A7V7NW46"/>
<dbReference type="Pfam" id="PF03605">
    <property type="entry name" value="DcuA_DcuB"/>
    <property type="match status" value="1"/>
</dbReference>
<keyword evidence="8 13" id="KW-0472">Membrane</keyword>
<dbReference type="EMBL" id="VZPX01000007">
    <property type="protein sequence ID" value="KAB0481677.1"/>
    <property type="molecule type" value="Genomic_DNA"/>
</dbReference>
<dbReference type="InterPro" id="IPR004668">
    <property type="entry name" value="Anaer_Dcu_memb_transpt"/>
</dbReference>
<evidence type="ECO:0000256" key="1">
    <source>
        <dbReference type="ARBA" id="ARBA00004429"/>
    </source>
</evidence>
<reference evidence="15 16" key="1">
    <citation type="submission" date="2019-09" db="EMBL/GenBank/DDBJ databases">
        <title>Draft genome sequences of 48 bacterial type strains from the CCUG.</title>
        <authorList>
            <person name="Tunovic T."/>
            <person name="Pineiro-Iglesias B."/>
            <person name="Unosson C."/>
            <person name="Inganas E."/>
            <person name="Ohlen M."/>
            <person name="Cardew S."/>
            <person name="Jensie-Markopoulos S."/>
            <person name="Salva-Serra F."/>
            <person name="Jaen-Luchoro D."/>
            <person name="Karlsson R."/>
            <person name="Svensson-Stadler L."/>
            <person name="Chun J."/>
            <person name="Moore E."/>
        </authorList>
    </citation>
    <scope>NUCLEOTIDE SEQUENCE [LARGE SCALE GENOMIC DNA]</scope>
    <source>
        <strain evidence="15 16">CCUG 48643</strain>
    </source>
</reference>
<sequence>MIAVELFIVLLFIFLGARIGGIGIGFAGGAGVIALSLILGVPTSQSYIPIDVILIIMSVITAIAAMQVAGGMDWLVQIAENFLRKHPERITFYAPIVTFLMTLMAGTGHTAFSTLPVIAEVAKGQGVRPSRPLSIAVVASQIAITASPISAAVVAFAAMLAPFGVDYLTLLMVCIPTTFIACMVGAVVANYMGSELKDDPVYQERLEKSLIKLASDEKREILPTAKKATYIFLAAIGFVVCYAAAISSSVGLIENPALGRNEAIMSVMLAAAAAIVMFTKIDAAKISSAPTFRSGMTACVCVLGVAWLGSTFVNAHVAEIKDVAGALLADYPWMLALVLFFASMLLYSQGATTVALMPAALAIGVAPLTAVASFAAVSALFVLPTYPTLLAAVEMDDTGSTRIGNLVFNHPFFIPGVVTISTAVALGFAFGGLFI</sequence>